<dbReference type="EMBL" id="KI630281">
    <property type="protein sequence ID" value="EYU42665.1"/>
    <property type="molecule type" value="Genomic_DNA"/>
</dbReference>
<name>A0A022RUP6_ERYGU</name>
<keyword evidence="4" id="KW-1185">Reference proteome</keyword>
<organism evidence="3 4">
    <name type="scientific">Erythranthe guttata</name>
    <name type="common">Yellow monkey flower</name>
    <name type="synonym">Mimulus guttatus</name>
    <dbReference type="NCBI Taxonomy" id="4155"/>
    <lineage>
        <taxon>Eukaryota</taxon>
        <taxon>Viridiplantae</taxon>
        <taxon>Streptophyta</taxon>
        <taxon>Embryophyta</taxon>
        <taxon>Tracheophyta</taxon>
        <taxon>Spermatophyta</taxon>
        <taxon>Magnoliopsida</taxon>
        <taxon>eudicotyledons</taxon>
        <taxon>Gunneridae</taxon>
        <taxon>Pentapetalae</taxon>
        <taxon>asterids</taxon>
        <taxon>lamiids</taxon>
        <taxon>Lamiales</taxon>
        <taxon>Phrymaceae</taxon>
        <taxon>Erythranthe</taxon>
    </lineage>
</organism>
<gene>
    <name evidence="3" type="ORF">MIMGU_mgv1a025384mg</name>
</gene>
<comment type="similarity">
    <text evidence="1">Belongs to the 'GDXG' lipolytic enzyme family.</text>
</comment>
<dbReference type="PANTHER" id="PTHR23024">
    <property type="entry name" value="ARYLACETAMIDE DEACETYLASE"/>
    <property type="match status" value="1"/>
</dbReference>
<evidence type="ECO:0000313" key="3">
    <source>
        <dbReference type="EMBL" id="EYU42665.1"/>
    </source>
</evidence>
<dbReference type="PANTHER" id="PTHR23024:SF467">
    <property type="entry name" value="CARBOXYLESTERASE 12-RELATED"/>
    <property type="match status" value="1"/>
</dbReference>
<dbReference type="InterPro" id="IPR013094">
    <property type="entry name" value="AB_hydrolase_3"/>
</dbReference>
<dbReference type="GO" id="GO:0016787">
    <property type="term" value="F:hydrolase activity"/>
    <property type="evidence" value="ECO:0007669"/>
    <property type="project" value="InterPro"/>
</dbReference>
<dbReference type="Proteomes" id="UP000030748">
    <property type="component" value="Unassembled WGS sequence"/>
</dbReference>
<dbReference type="Pfam" id="PF07859">
    <property type="entry name" value="Abhydrolase_3"/>
    <property type="match status" value="1"/>
</dbReference>
<dbReference type="InterPro" id="IPR029058">
    <property type="entry name" value="AB_hydrolase_fold"/>
</dbReference>
<evidence type="ECO:0000256" key="1">
    <source>
        <dbReference type="ARBA" id="ARBA00010515"/>
    </source>
</evidence>
<dbReference type="SUPFAM" id="SSF53474">
    <property type="entry name" value="alpha/beta-Hydrolases"/>
    <property type="match status" value="1"/>
</dbReference>
<evidence type="ECO:0000313" key="4">
    <source>
        <dbReference type="Proteomes" id="UP000030748"/>
    </source>
</evidence>
<proteinExistence type="inferred from homology"/>
<accession>A0A022RUP6</accession>
<reference evidence="3 4" key="1">
    <citation type="journal article" date="2013" name="Proc. Natl. Acad. Sci. U.S.A.">
        <title>Fine-scale variation in meiotic recombination in Mimulus inferred from population shotgun sequencing.</title>
        <authorList>
            <person name="Hellsten U."/>
            <person name="Wright K.M."/>
            <person name="Jenkins J."/>
            <person name="Shu S."/>
            <person name="Yuan Y."/>
            <person name="Wessler S.R."/>
            <person name="Schmutz J."/>
            <person name="Willis J.H."/>
            <person name="Rokhsar D.S."/>
        </authorList>
    </citation>
    <scope>NUCLEOTIDE SEQUENCE [LARGE SCALE GENOMIC DNA]</scope>
    <source>
        <strain evidence="4">cv. DUN x IM62</strain>
    </source>
</reference>
<dbReference type="Gene3D" id="3.40.50.1820">
    <property type="entry name" value="alpha/beta hydrolase"/>
    <property type="match status" value="1"/>
</dbReference>
<evidence type="ECO:0000259" key="2">
    <source>
        <dbReference type="Pfam" id="PF07859"/>
    </source>
</evidence>
<protein>
    <recommendedName>
        <fullName evidence="2">Alpha/beta hydrolase fold-3 domain-containing protein</fullName>
    </recommendedName>
</protein>
<dbReference type="AlphaFoldDB" id="A0A022RUP6"/>
<dbReference type="InterPro" id="IPR050466">
    <property type="entry name" value="Carboxylest/Gibb_receptor"/>
</dbReference>
<dbReference type="STRING" id="4155.A0A022RUP6"/>
<sequence length="342" mass="37800">MNVQLPQIVKNHATAAAAGNSTEEAILYDIYPFIRVYKDGRVQRFIGQDFSPPSTDPATAVRSKDVVFSTNPNLSARLYLPAAAFSSNKKKLPLLIYFHGGGFFTESAFSPTYHRHLNSLVAKSNIAAVSVNYRLAPEHPLPAAYQDSWLALNWTLSHSAAGAAAEPWLNNHADFQRVYLGGDSAGGNIAHHISTRVGSENPYPNVKFGGMFLNCPYFLGKKPVGNELSPEYSYAETLMKKLWVHAYPNSPAGLDDPLVNPGMDPGLKRVGCKRVLVYVAGNDVLRFRGWYYKERLEKSLWGGEVKVVEVEGENHVFNLINPTTPKAISMLNVLANFLNNHH</sequence>
<dbReference type="eggNOG" id="KOG1515">
    <property type="taxonomic scope" value="Eukaryota"/>
</dbReference>
<feature type="domain" description="Alpha/beta hydrolase fold-3" evidence="2">
    <location>
        <begin position="95"/>
        <end position="317"/>
    </location>
</feature>